<accession>A0A2T2NWY1</accession>
<dbReference type="AlphaFoldDB" id="A0A2T2NWY1"/>
<evidence type="ECO:0000259" key="1">
    <source>
        <dbReference type="Pfam" id="PF06985"/>
    </source>
</evidence>
<dbReference type="InterPro" id="IPR010730">
    <property type="entry name" value="HET"/>
</dbReference>
<protein>
    <recommendedName>
        <fullName evidence="1">Heterokaryon incompatibility domain-containing protein</fullName>
    </recommendedName>
</protein>
<dbReference type="Pfam" id="PF26639">
    <property type="entry name" value="Het-6_barrel"/>
    <property type="match status" value="1"/>
</dbReference>
<evidence type="ECO:0000313" key="2">
    <source>
        <dbReference type="EMBL" id="PSN69931.1"/>
    </source>
</evidence>
<dbReference type="OrthoDB" id="4476201at2759"/>
<organism evidence="2 3">
    <name type="scientific">Corynespora cassiicola Philippines</name>
    <dbReference type="NCBI Taxonomy" id="1448308"/>
    <lineage>
        <taxon>Eukaryota</taxon>
        <taxon>Fungi</taxon>
        <taxon>Dikarya</taxon>
        <taxon>Ascomycota</taxon>
        <taxon>Pezizomycotina</taxon>
        <taxon>Dothideomycetes</taxon>
        <taxon>Pleosporomycetidae</taxon>
        <taxon>Pleosporales</taxon>
        <taxon>Corynesporascaceae</taxon>
        <taxon>Corynespora</taxon>
    </lineage>
</organism>
<feature type="domain" description="Heterokaryon incompatibility" evidence="1">
    <location>
        <begin position="42"/>
        <end position="222"/>
    </location>
</feature>
<sequence>MFYQPLPTDTSIRILRLEEPNGALLSLHVSILELEARDIPPYTCLSYTWGSPYPPSHPFSARYDARVDPNASELFVLVDGREMQVTRSLYEALHSLHQDQAGHLEAIWIDAICIDQRTPEGLVERGKQVAMMDRVYASAKHVLVWLGPAQQEVAVAMVSAFRHLASVDTNTFEIASMNGELDIMLPETYEKLGIPAISYNIWTHIRNMFERAWFSRMWVTQEAALAQSLSFHLGAHVISWNELDRATMLLYRLGKFFADPWIAPHGLVERLLDSDPQLQKTDLTTLAWTSIVSICGFRQEWNRLSNSSSRFSISVKTTSHDSMRVTRDFIGNPQAWRGFRTYVQHKSRRKMASDPRDKIYALLGLLQGMNDENGNQLIIPDYSAANSTPRMYTDITCKFMAESGSGLWGTALMIPPVEDRSLRRVQHLPSWVPDYSAPEWPLHLMSAAMFHFKASAHLFGGRFSTGDVSKLGVQGLKVDTISATGESYEEVKDSASIQQTLSLLFKFRGHDVASSDKGAVLARTLVAGLGVGFQASAEDTQAAFRSYLAILKATSLHHANIFPLDTQVKVEDIISLLSGFEVLEPHWRPSPTLILTMFHHLRTVNSGSAPEPEKEIMNAAARYEAALARIFSYRRVFLTDGNRLGIGPSSLRVGDKVFLIPPEKTFHVLRQVAGREYEVVGDCYVDGIMFGEVARGVVEEELAAVVLV</sequence>
<evidence type="ECO:0000313" key="3">
    <source>
        <dbReference type="Proteomes" id="UP000240883"/>
    </source>
</evidence>
<dbReference type="STRING" id="1448308.A0A2T2NWY1"/>
<dbReference type="EMBL" id="KZ678132">
    <property type="protein sequence ID" value="PSN69931.1"/>
    <property type="molecule type" value="Genomic_DNA"/>
</dbReference>
<dbReference type="Proteomes" id="UP000240883">
    <property type="component" value="Unassembled WGS sequence"/>
</dbReference>
<dbReference type="InterPro" id="IPR052895">
    <property type="entry name" value="HetReg/Transcr_Mod"/>
</dbReference>
<proteinExistence type="predicted"/>
<dbReference type="PANTHER" id="PTHR24148:SF73">
    <property type="entry name" value="HET DOMAIN PROTEIN (AFU_ORTHOLOGUE AFUA_8G01020)"/>
    <property type="match status" value="1"/>
</dbReference>
<dbReference type="Pfam" id="PF06985">
    <property type="entry name" value="HET"/>
    <property type="match status" value="1"/>
</dbReference>
<name>A0A2T2NWY1_CORCC</name>
<gene>
    <name evidence="2" type="ORF">BS50DRAFT_300268</name>
</gene>
<dbReference type="PANTHER" id="PTHR24148">
    <property type="entry name" value="ANKYRIN REPEAT DOMAIN-CONTAINING PROTEIN 39 HOMOLOG-RELATED"/>
    <property type="match status" value="1"/>
</dbReference>
<keyword evidence="3" id="KW-1185">Reference proteome</keyword>
<reference evidence="2 3" key="1">
    <citation type="journal article" date="2018" name="Front. Microbiol.">
        <title>Genome-Wide Analysis of Corynespora cassiicola Leaf Fall Disease Putative Effectors.</title>
        <authorList>
            <person name="Lopez D."/>
            <person name="Ribeiro S."/>
            <person name="Label P."/>
            <person name="Fumanal B."/>
            <person name="Venisse J.S."/>
            <person name="Kohler A."/>
            <person name="de Oliveira R.R."/>
            <person name="Labutti K."/>
            <person name="Lipzen A."/>
            <person name="Lail K."/>
            <person name="Bauer D."/>
            <person name="Ohm R.A."/>
            <person name="Barry K.W."/>
            <person name="Spatafora J."/>
            <person name="Grigoriev I.V."/>
            <person name="Martin F.M."/>
            <person name="Pujade-Renaud V."/>
        </authorList>
    </citation>
    <scope>NUCLEOTIDE SEQUENCE [LARGE SCALE GENOMIC DNA]</scope>
    <source>
        <strain evidence="2 3">Philippines</strain>
    </source>
</reference>